<dbReference type="RefSeq" id="WP_234990976.1">
    <property type="nucleotide sequence ID" value="NZ_FUZP01000001.1"/>
</dbReference>
<accession>A0A1T5J1E4</accession>
<evidence type="ECO:0000313" key="12">
    <source>
        <dbReference type="Proteomes" id="UP000190857"/>
    </source>
</evidence>
<keyword evidence="5" id="KW-0808">Transferase</keyword>
<dbReference type="GO" id="GO:0031501">
    <property type="term" value="C:mannosyltransferase complex"/>
    <property type="evidence" value="ECO:0007669"/>
    <property type="project" value="TreeGrafter"/>
</dbReference>
<evidence type="ECO:0000313" key="11">
    <source>
        <dbReference type="EMBL" id="SKC45327.1"/>
    </source>
</evidence>
<proteinExistence type="predicted"/>
<feature type="transmembrane region" description="Helical" evidence="10">
    <location>
        <begin position="224"/>
        <end position="244"/>
    </location>
</feature>
<dbReference type="PANTHER" id="PTHR12468">
    <property type="entry name" value="GPI MANNOSYLTRANSFERASE 2"/>
    <property type="match status" value="1"/>
</dbReference>
<sequence length="391" mass="43752">MIARWTRLPWWAQVLLIFAAARGVTTVIMMGFARGQLMNAWTGASPDYGAFATMWDSRWYNIVAFSGYPTVLPLSAEGHVQQNAWAFMPVYPFTVRGLMTVTGLEWNAASLVIAIAFGFGAALMFYKLIRRVQGHGSSLFAVVLFSVAPASPVLQVGYAESMQLFFIALALYLTLERRYVALIPVVIVMSFVRPTGLAFALFLGLHVVYRWFTRRRDPFPPRQIAAAVGATAASLVAGFAWPAIAGIATGDIHSYTQTELSWRADYIGYQELLPFTPWIQGFHWWFGPVYGTIFLIALVLAFALILFTPLVKRLGVDLRLWLASYALYLLAVFFPQSSTFRLLAPMFPLLGALAIPRNKVYRVALVVLSVAGQWVWLEWCWRVNGADWTPP</sequence>
<comment type="subcellular location">
    <subcellularLocation>
        <location evidence="1">Endoplasmic reticulum membrane</location>
        <topology evidence="1">Multi-pass membrane protein</topology>
    </subcellularLocation>
</comment>
<feature type="transmembrane region" description="Helical" evidence="10">
    <location>
        <begin position="106"/>
        <end position="126"/>
    </location>
</feature>
<keyword evidence="6 10" id="KW-0812">Transmembrane</keyword>
<dbReference type="GO" id="GO:0006506">
    <property type="term" value="P:GPI anchor biosynthetic process"/>
    <property type="evidence" value="ECO:0007669"/>
    <property type="project" value="UniProtKB-KW"/>
</dbReference>
<dbReference type="GO" id="GO:0000009">
    <property type="term" value="F:alpha-1,6-mannosyltransferase activity"/>
    <property type="evidence" value="ECO:0007669"/>
    <property type="project" value="InterPro"/>
</dbReference>
<evidence type="ECO:0000256" key="2">
    <source>
        <dbReference type="ARBA" id="ARBA00004687"/>
    </source>
</evidence>
<dbReference type="GO" id="GO:0016020">
    <property type="term" value="C:membrane"/>
    <property type="evidence" value="ECO:0007669"/>
    <property type="project" value="GOC"/>
</dbReference>
<evidence type="ECO:0000256" key="7">
    <source>
        <dbReference type="ARBA" id="ARBA00022824"/>
    </source>
</evidence>
<keyword evidence="8 10" id="KW-1133">Transmembrane helix</keyword>
<feature type="transmembrane region" description="Helical" evidence="10">
    <location>
        <begin position="179"/>
        <end position="212"/>
    </location>
</feature>
<evidence type="ECO:0008006" key="13">
    <source>
        <dbReference type="Google" id="ProtNLM"/>
    </source>
</evidence>
<evidence type="ECO:0000256" key="10">
    <source>
        <dbReference type="SAM" id="Phobius"/>
    </source>
</evidence>
<dbReference type="AlphaFoldDB" id="A0A1T5J1E4"/>
<evidence type="ECO:0000256" key="8">
    <source>
        <dbReference type="ARBA" id="ARBA00022989"/>
    </source>
</evidence>
<dbReference type="InterPro" id="IPR007315">
    <property type="entry name" value="PIG-V/Gpi18"/>
</dbReference>
<dbReference type="PANTHER" id="PTHR12468:SF2">
    <property type="entry name" value="GPI MANNOSYLTRANSFERASE 2"/>
    <property type="match status" value="1"/>
</dbReference>
<dbReference type="GO" id="GO:0004376">
    <property type="term" value="F:GPI mannosyltransferase activity"/>
    <property type="evidence" value="ECO:0007669"/>
    <property type="project" value="InterPro"/>
</dbReference>
<reference evidence="11" key="1">
    <citation type="submission" date="2017-02" db="EMBL/GenBank/DDBJ databases">
        <authorList>
            <person name="Peterson S.W."/>
        </authorList>
    </citation>
    <scope>NUCLEOTIDE SEQUENCE [LARGE SCALE GENOMIC DNA]</scope>
    <source>
        <strain evidence="11">VKM Ac-2059</strain>
    </source>
</reference>
<protein>
    <recommendedName>
        <fullName evidence="13">Mannosyltransferase (PIG-V)</fullName>
    </recommendedName>
</protein>
<comment type="pathway">
    <text evidence="2">Glycolipid biosynthesis; glycosylphosphatidylinositol-anchor biosynthesis.</text>
</comment>
<dbReference type="STRING" id="123320.SAMN06309945_1123"/>
<feature type="transmembrane region" description="Helical" evidence="10">
    <location>
        <begin position="138"/>
        <end position="159"/>
    </location>
</feature>
<evidence type="ECO:0000256" key="3">
    <source>
        <dbReference type="ARBA" id="ARBA00022502"/>
    </source>
</evidence>
<dbReference type="Proteomes" id="UP000190857">
    <property type="component" value="Unassembled WGS sequence"/>
</dbReference>
<name>A0A1T5J1E4_9MICO</name>
<feature type="transmembrane region" description="Helical" evidence="10">
    <location>
        <begin position="320"/>
        <end position="340"/>
    </location>
</feature>
<organism evidence="11 12">
    <name type="scientific">Okibacterium fritillariae</name>
    <dbReference type="NCBI Taxonomy" id="123320"/>
    <lineage>
        <taxon>Bacteria</taxon>
        <taxon>Bacillati</taxon>
        <taxon>Actinomycetota</taxon>
        <taxon>Actinomycetes</taxon>
        <taxon>Micrococcales</taxon>
        <taxon>Microbacteriaceae</taxon>
        <taxon>Okibacterium</taxon>
    </lineage>
</organism>
<keyword evidence="4" id="KW-0328">Glycosyltransferase</keyword>
<evidence type="ECO:0000256" key="4">
    <source>
        <dbReference type="ARBA" id="ARBA00022676"/>
    </source>
</evidence>
<gene>
    <name evidence="11" type="ORF">SAMN06309945_1123</name>
</gene>
<evidence type="ECO:0000256" key="5">
    <source>
        <dbReference type="ARBA" id="ARBA00022679"/>
    </source>
</evidence>
<feature type="transmembrane region" description="Helical" evidence="10">
    <location>
        <begin position="282"/>
        <end position="308"/>
    </location>
</feature>
<keyword evidence="7" id="KW-0256">Endoplasmic reticulum</keyword>
<evidence type="ECO:0000256" key="9">
    <source>
        <dbReference type="ARBA" id="ARBA00023136"/>
    </source>
</evidence>
<evidence type="ECO:0000256" key="1">
    <source>
        <dbReference type="ARBA" id="ARBA00004477"/>
    </source>
</evidence>
<keyword evidence="3" id="KW-0337">GPI-anchor biosynthesis</keyword>
<keyword evidence="12" id="KW-1185">Reference proteome</keyword>
<evidence type="ECO:0000256" key="6">
    <source>
        <dbReference type="ARBA" id="ARBA00022692"/>
    </source>
</evidence>
<dbReference type="EMBL" id="FUZP01000001">
    <property type="protein sequence ID" value="SKC45327.1"/>
    <property type="molecule type" value="Genomic_DNA"/>
</dbReference>
<keyword evidence="9 10" id="KW-0472">Membrane</keyword>
<feature type="transmembrane region" description="Helical" evidence="10">
    <location>
        <begin position="360"/>
        <end position="377"/>
    </location>
</feature>